<dbReference type="GO" id="GO:0007606">
    <property type="term" value="P:sensory perception of chemical stimulus"/>
    <property type="evidence" value="ECO:0007669"/>
    <property type="project" value="UniProtKB-ARBA"/>
</dbReference>
<gene>
    <name evidence="16" type="primary">LOC100771628</name>
</gene>
<evidence type="ECO:0000256" key="9">
    <source>
        <dbReference type="ARBA" id="ARBA00023136"/>
    </source>
</evidence>
<proteinExistence type="inferred from homology"/>
<dbReference type="Gene3D" id="1.20.1070.10">
    <property type="entry name" value="Rhodopsin 7-helix transmembrane proteins"/>
    <property type="match status" value="1"/>
</dbReference>
<dbReference type="SUPFAM" id="SSF81321">
    <property type="entry name" value="Family A G protein-coupled receptor-like"/>
    <property type="match status" value="1"/>
</dbReference>
<keyword evidence="9 13" id="KW-0472">Membrane</keyword>
<organism evidence="15 16">
    <name type="scientific">Cricetulus griseus</name>
    <name type="common">Chinese hamster</name>
    <name type="synonym">Cricetulus barabensis griseus</name>
    <dbReference type="NCBI Taxonomy" id="10029"/>
    <lineage>
        <taxon>Eukaryota</taxon>
        <taxon>Metazoa</taxon>
        <taxon>Chordata</taxon>
        <taxon>Craniata</taxon>
        <taxon>Vertebrata</taxon>
        <taxon>Euteleostomi</taxon>
        <taxon>Mammalia</taxon>
        <taxon>Eutheria</taxon>
        <taxon>Euarchontoglires</taxon>
        <taxon>Glires</taxon>
        <taxon>Rodentia</taxon>
        <taxon>Myomorpha</taxon>
        <taxon>Muroidea</taxon>
        <taxon>Cricetidae</taxon>
        <taxon>Cricetinae</taxon>
        <taxon>Cricetulus</taxon>
    </lineage>
</organism>
<dbReference type="RefSeq" id="XP_027289927.1">
    <property type="nucleotide sequence ID" value="XM_027434126.1"/>
</dbReference>
<comment type="function">
    <text evidence="1">Putative pheromone receptor.</text>
</comment>
<keyword evidence="8 13" id="KW-0297">G-protein coupled receptor</keyword>
<protein>
    <recommendedName>
        <fullName evidence="13">Vomeronasal type-1 receptor</fullName>
    </recommendedName>
</protein>
<keyword evidence="7 13" id="KW-1133">Transmembrane helix</keyword>
<evidence type="ECO:0000256" key="4">
    <source>
        <dbReference type="ARBA" id="ARBA00022475"/>
    </source>
</evidence>
<dbReference type="KEGG" id="cge:100771628"/>
<feature type="domain" description="G-protein coupled receptors family 1 profile" evidence="14">
    <location>
        <begin position="27"/>
        <end position="290"/>
    </location>
</feature>
<name>A0A9J7GMS2_CRIGR</name>
<accession>A0A9J7GMS2</accession>
<evidence type="ECO:0000256" key="8">
    <source>
        <dbReference type="ARBA" id="ARBA00023040"/>
    </source>
</evidence>
<dbReference type="OrthoDB" id="9606139at2759"/>
<evidence type="ECO:0000256" key="3">
    <source>
        <dbReference type="ARBA" id="ARBA00010663"/>
    </source>
</evidence>
<keyword evidence="10 13" id="KW-0675">Receptor</keyword>
<evidence type="ECO:0000256" key="13">
    <source>
        <dbReference type="RuleBase" id="RU364061"/>
    </source>
</evidence>
<evidence type="ECO:0000256" key="6">
    <source>
        <dbReference type="ARBA" id="ARBA00022692"/>
    </source>
</evidence>
<dbReference type="GO" id="GO:0016503">
    <property type="term" value="F:pheromone receptor activity"/>
    <property type="evidence" value="ECO:0007669"/>
    <property type="project" value="InterPro"/>
</dbReference>
<keyword evidence="15" id="KW-1185">Reference proteome</keyword>
<feature type="transmembrane region" description="Helical" evidence="13">
    <location>
        <begin position="240"/>
        <end position="264"/>
    </location>
</feature>
<keyword evidence="12 13" id="KW-0807">Transducer</keyword>
<dbReference type="FunFam" id="1.20.1070.10:FF:000033">
    <property type="entry name" value="Vomeronasal type-1 receptor"/>
    <property type="match status" value="1"/>
</dbReference>
<feature type="transmembrane region" description="Helical" evidence="13">
    <location>
        <begin position="270"/>
        <end position="290"/>
    </location>
</feature>
<dbReference type="PROSITE" id="PS50262">
    <property type="entry name" value="G_PROTEIN_RECEP_F1_2"/>
    <property type="match status" value="1"/>
</dbReference>
<keyword evidence="4 13" id="KW-1003">Cell membrane</keyword>
<sequence>MLNNRMHFWNLAIKIIFFSQTTTGILGNFSLFYYYLILYGESKLKTIDLIHTHLLAANTLIIFSRGMPHTMAAFGLKQFLNDFGCRLLLYVERVGRSVSIGTTCLLSVFQAVIISHKESCCKDQKVKAAKYIGSSIVLLWILYTLLNFVLLVYPIIKRYSNNVTRKKDFGYCSTVGRNKINDSLYAALVVCPEIFFSVLMAWSSGSMIVILYKHKQRVQHIRRPCGSSRTSPESRATHNILVLVSTFLGFYTLSTILQGCMALMYNYSWLLVNISHLTSLTFPCFAPFILMNHYSIISRLGFVWIRNVNSLILKCVNDIIFVVSSCLLTHMPNKFSTES</sequence>
<feature type="transmembrane region" description="Helical" evidence="13">
    <location>
        <begin position="12"/>
        <end position="36"/>
    </location>
</feature>
<dbReference type="InterPro" id="IPR017452">
    <property type="entry name" value="GPCR_Rhodpsn_7TM"/>
</dbReference>
<keyword evidence="11" id="KW-0325">Glycoprotein</keyword>
<feature type="transmembrane region" description="Helical" evidence="13">
    <location>
        <begin position="184"/>
        <end position="212"/>
    </location>
</feature>
<evidence type="ECO:0000313" key="16">
    <source>
        <dbReference type="RefSeq" id="XP_027289927.1"/>
    </source>
</evidence>
<dbReference type="GeneID" id="100771628"/>
<evidence type="ECO:0000256" key="10">
    <source>
        <dbReference type="ARBA" id="ARBA00023170"/>
    </source>
</evidence>
<dbReference type="AlphaFoldDB" id="A0A9J7GMS2"/>
<evidence type="ECO:0000256" key="11">
    <source>
        <dbReference type="ARBA" id="ARBA00023180"/>
    </source>
</evidence>
<dbReference type="PANTHER" id="PTHR24062">
    <property type="entry name" value="VOMERONASAL TYPE-1 RECEPTOR"/>
    <property type="match status" value="1"/>
</dbReference>
<evidence type="ECO:0000256" key="12">
    <source>
        <dbReference type="ARBA" id="ARBA00023224"/>
    </source>
</evidence>
<dbReference type="GO" id="GO:0005886">
    <property type="term" value="C:plasma membrane"/>
    <property type="evidence" value="ECO:0007669"/>
    <property type="project" value="UniProtKB-SubCell"/>
</dbReference>
<comment type="similarity">
    <text evidence="3 13">Belongs to the G-protein coupled receptor 1 family.</text>
</comment>
<comment type="subcellular location">
    <subcellularLocation>
        <location evidence="2 13">Cell membrane</location>
        <topology evidence="2 13">Multi-pass membrane protein</topology>
    </subcellularLocation>
</comment>
<evidence type="ECO:0000256" key="7">
    <source>
        <dbReference type="ARBA" id="ARBA00022989"/>
    </source>
</evidence>
<keyword evidence="5 13" id="KW-0589">Pheromone response</keyword>
<keyword evidence="6 13" id="KW-0812">Transmembrane</keyword>
<feature type="transmembrane region" description="Helical" evidence="13">
    <location>
        <begin position="136"/>
        <end position="156"/>
    </location>
</feature>
<dbReference type="InterPro" id="IPR004072">
    <property type="entry name" value="Vmron_rcpt_1"/>
</dbReference>
<evidence type="ECO:0000259" key="14">
    <source>
        <dbReference type="PROSITE" id="PS50262"/>
    </source>
</evidence>
<dbReference type="Proteomes" id="UP001108280">
    <property type="component" value="Unplaced"/>
</dbReference>
<dbReference type="Pfam" id="PF03402">
    <property type="entry name" value="V1R"/>
    <property type="match status" value="1"/>
</dbReference>
<evidence type="ECO:0000256" key="2">
    <source>
        <dbReference type="ARBA" id="ARBA00004651"/>
    </source>
</evidence>
<reference evidence="16" key="1">
    <citation type="submission" date="2025-08" db="UniProtKB">
        <authorList>
            <consortium name="RefSeq"/>
        </authorList>
    </citation>
    <scope>IDENTIFICATION</scope>
    <source>
        <strain evidence="16">17A/GY</strain>
        <tissue evidence="16">Liver</tissue>
    </source>
</reference>
<dbReference type="GO" id="GO:0019236">
    <property type="term" value="P:response to pheromone"/>
    <property type="evidence" value="ECO:0007669"/>
    <property type="project" value="UniProtKB-KW"/>
</dbReference>
<evidence type="ECO:0000313" key="15">
    <source>
        <dbReference type="Proteomes" id="UP001108280"/>
    </source>
</evidence>
<evidence type="ECO:0000256" key="1">
    <source>
        <dbReference type="ARBA" id="ARBA00003878"/>
    </source>
</evidence>
<evidence type="ECO:0000256" key="5">
    <source>
        <dbReference type="ARBA" id="ARBA00022507"/>
    </source>
</evidence>